<dbReference type="InterPro" id="IPR051973">
    <property type="entry name" value="tRNA_Anticodon_Mtase-Reg"/>
</dbReference>
<organism evidence="9 10">
    <name type="scientific">Zophobas morio</name>
    <dbReference type="NCBI Taxonomy" id="2755281"/>
    <lineage>
        <taxon>Eukaryota</taxon>
        <taxon>Metazoa</taxon>
        <taxon>Ecdysozoa</taxon>
        <taxon>Arthropoda</taxon>
        <taxon>Hexapoda</taxon>
        <taxon>Insecta</taxon>
        <taxon>Pterygota</taxon>
        <taxon>Neoptera</taxon>
        <taxon>Endopterygota</taxon>
        <taxon>Coleoptera</taxon>
        <taxon>Polyphaga</taxon>
        <taxon>Cucujiformia</taxon>
        <taxon>Tenebrionidae</taxon>
        <taxon>Zophobas</taxon>
    </lineage>
</organism>
<keyword evidence="4" id="KW-0819">tRNA processing</keyword>
<dbReference type="PANTHER" id="PTHR14344:SF3">
    <property type="entry name" value="WD REPEAT-CONTAINING PROTEIN 6"/>
    <property type="match status" value="1"/>
</dbReference>
<evidence type="ECO:0000313" key="10">
    <source>
        <dbReference type="Proteomes" id="UP001168821"/>
    </source>
</evidence>
<dbReference type="EMBL" id="JALNTZ010000004">
    <property type="protein sequence ID" value="KAJ3656726.1"/>
    <property type="molecule type" value="Genomic_DNA"/>
</dbReference>
<evidence type="ECO:0000256" key="8">
    <source>
        <dbReference type="PROSITE-ProRule" id="PRU00221"/>
    </source>
</evidence>
<comment type="caution">
    <text evidence="9">The sequence shown here is derived from an EMBL/GenBank/DDBJ whole genome shotgun (WGS) entry which is preliminary data.</text>
</comment>
<proteinExistence type="inferred from homology"/>
<evidence type="ECO:0000256" key="6">
    <source>
        <dbReference type="ARBA" id="ARBA00038255"/>
    </source>
</evidence>
<keyword evidence="5" id="KW-0677">Repeat</keyword>
<keyword evidence="3 8" id="KW-0853">WD repeat</keyword>
<dbReference type="PROSITE" id="PS50082">
    <property type="entry name" value="WD_REPEATS_2"/>
    <property type="match status" value="2"/>
</dbReference>
<evidence type="ECO:0000256" key="4">
    <source>
        <dbReference type="ARBA" id="ARBA00022694"/>
    </source>
</evidence>
<dbReference type="Pfam" id="PF00400">
    <property type="entry name" value="WD40"/>
    <property type="match status" value="1"/>
</dbReference>
<name>A0AA38IMN1_9CUCU</name>
<sequence>MFQSQLIKTDVTAVKLVENFILAGIGNFLHIFDKKGNFIKKLKIFNGHKIHGIEIDDTNFFLYGGCSIQTLKCDLDSLQVKFVCNKQIQDWVLTARWLRNGLVGTVVMKNALLIFNEDLVVQRQVLCGEKCILYSAFISYDNVNELVIFSGTVFSEILIWKVSQNEERDSSVVLAKLKGHNGVIFSVNYNPSVGYICSSSDDRSSILWSVESKCIHTELARKSPEITLVRKFYGHQSRIFRSVVLDDVLVTAGEDSILNVWDFKGELLNKITANQGGPIWAFDCRNGMIVSGGGSCGVLLAPIKNSLSSRQLILPNNESPKHVGFVRDANVVVITESGTLYSNYGNPTGQLVLVQRHQDLSGYCILEISKCRNLFALAGYCGEIYIYQLRETSIVLLVAFKTEQPLRIYSIHWITCQTFLTCQQNGLLNLWYLDKNHPILITTFHLPAKETKGLWTTTACQGPNGKYIVANRRGNIFVYELKSSTPIQVFKKVHSLGITQLHSYNENMLSLGRDGNINTFLWTDKGIEHFSTDKVPFSWLLTLTPENLLLAFSGNTFIVWDYKTRRKLQEYVCGGGHRSWDFCKTKSSTVFCFVKGRTINQIDWNHKSCLEVVSDYHFNTTNSVAVVSLKDKFVLVSGSDDTNLRISVVGDDFFDCVKNFKSHLSNIKAVCVHGLSDGGYLMFTGGGRGQIICWTLIFQENEQSLCRQEYSLYKETNKDSLESEIRIMDLKVMETEKGDLVLFAAASDGNVDVFDVEKVTSRFGLQLRKKLFRRVKCVTKLCLLRKPLFGGCVLVTMSTDGNFTFWDVSRVLEEDVAPFQVIGVHQSAVTACSFRFIDHTRGLFVSGGDDGCIVVSLFRIEANCVIRVEEFRDAFSHCAQVTGTWISADYFFTTSVDQKLLVFQWSVDEDRLCCKYRARYDSAVADIQGMSCEEDENYFHVFLYGKGLEYVKVAKKTL</sequence>
<dbReference type="InterPro" id="IPR036322">
    <property type="entry name" value="WD40_repeat_dom_sf"/>
</dbReference>
<evidence type="ECO:0000256" key="7">
    <source>
        <dbReference type="ARBA" id="ARBA00040154"/>
    </source>
</evidence>
<feature type="repeat" description="WD" evidence="8">
    <location>
        <begin position="177"/>
        <end position="212"/>
    </location>
</feature>
<evidence type="ECO:0000256" key="1">
    <source>
        <dbReference type="ARBA" id="ARBA00004496"/>
    </source>
</evidence>
<dbReference type="PROSITE" id="PS00678">
    <property type="entry name" value="WD_REPEATS_1"/>
    <property type="match status" value="1"/>
</dbReference>
<dbReference type="InterPro" id="IPR015943">
    <property type="entry name" value="WD40/YVTN_repeat-like_dom_sf"/>
</dbReference>
<evidence type="ECO:0000256" key="5">
    <source>
        <dbReference type="ARBA" id="ARBA00022737"/>
    </source>
</evidence>
<dbReference type="PROSITE" id="PS50294">
    <property type="entry name" value="WD_REPEATS_REGION"/>
    <property type="match status" value="1"/>
</dbReference>
<dbReference type="PANTHER" id="PTHR14344">
    <property type="entry name" value="WD REPEAT PROTEIN"/>
    <property type="match status" value="1"/>
</dbReference>
<evidence type="ECO:0000313" key="9">
    <source>
        <dbReference type="EMBL" id="KAJ3656726.1"/>
    </source>
</evidence>
<dbReference type="InterPro" id="IPR001680">
    <property type="entry name" value="WD40_rpt"/>
</dbReference>
<protein>
    <recommendedName>
        <fullName evidence="7">tRNA (34-2'-O)-methyltransferase regulator WDR6</fullName>
    </recommendedName>
</protein>
<evidence type="ECO:0000256" key="3">
    <source>
        <dbReference type="ARBA" id="ARBA00022574"/>
    </source>
</evidence>
<dbReference type="Proteomes" id="UP001168821">
    <property type="component" value="Unassembled WGS sequence"/>
</dbReference>
<keyword evidence="2" id="KW-0963">Cytoplasm</keyword>
<dbReference type="SUPFAM" id="SSF50978">
    <property type="entry name" value="WD40 repeat-like"/>
    <property type="match status" value="3"/>
</dbReference>
<dbReference type="GO" id="GO:0030488">
    <property type="term" value="P:tRNA methylation"/>
    <property type="evidence" value="ECO:0007669"/>
    <property type="project" value="TreeGrafter"/>
</dbReference>
<comment type="subcellular location">
    <subcellularLocation>
        <location evidence="1">Cytoplasm</location>
    </subcellularLocation>
</comment>
<keyword evidence="10" id="KW-1185">Reference proteome</keyword>
<gene>
    <name evidence="9" type="ORF">Zmor_015776</name>
</gene>
<dbReference type="AlphaFoldDB" id="A0AA38IMN1"/>
<dbReference type="Gene3D" id="2.130.10.10">
    <property type="entry name" value="YVTN repeat-like/Quinoprotein amine dehydrogenase"/>
    <property type="match status" value="4"/>
</dbReference>
<dbReference type="GO" id="GO:0005737">
    <property type="term" value="C:cytoplasm"/>
    <property type="evidence" value="ECO:0007669"/>
    <property type="project" value="UniProtKB-SubCell"/>
</dbReference>
<dbReference type="InterPro" id="IPR019775">
    <property type="entry name" value="WD40_repeat_CS"/>
</dbReference>
<reference evidence="9" key="1">
    <citation type="journal article" date="2023" name="G3 (Bethesda)">
        <title>Whole genome assemblies of Zophobas morio and Tenebrio molitor.</title>
        <authorList>
            <person name="Kaur S."/>
            <person name="Stinson S.A."/>
            <person name="diCenzo G.C."/>
        </authorList>
    </citation>
    <scope>NUCLEOTIDE SEQUENCE</scope>
    <source>
        <strain evidence="9">QUZm001</strain>
    </source>
</reference>
<evidence type="ECO:0000256" key="2">
    <source>
        <dbReference type="ARBA" id="ARBA00022490"/>
    </source>
</evidence>
<feature type="repeat" description="WD" evidence="8">
    <location>
        <begin position="232"/>
        <end position="264"/>
    </location>
</feature>
<comment type="similarity">
    <text evidence="6">Belongs to the WD repeat WDR6 family.</text>
</comment>
<accession>A0AA38IMN1</accession>
<dbReference type="SMART" id="SM00320">
    <property type="entry name" value="WD40"/>
    <property type="match status" value="6"/>
</dbReference>